<keyword evidence="3" id="KW-1185">Reference proteome</keyword>
<organism evidence="2 3">
    <name type="scientific">Portunus trituberculatus</name>
    <name type="common">Swimming crab</name>
    <name type="synonym">Neptunus trituberculatus</name>
    <dbReference type="NCBI Taxonomy" id="210409"/>
    <lineage>
        <taxon>Eukaryota</taxon>
        <taxon>Metazoa</taxon>
        <taxon>Ecdysozoa</taxon>
        <taxon>Arthropoda</taxon>
        <taxon>Crustacea</taxon>
        <taxon>Multicrustacea</taxon>
        <taxon>Malacostraca</taxon>
        <taxon>Eumalacostraca</taxon>
        <taxon>Eucarida</taxon>
        <taxon>Decapoda</taxon>
        <taxon>Pleocyemata</taxon>
        <taxon>Brachyura</taxon>
        <taxon>Eubrachyura</taxon>
        <taxon>Portunoidea</taxon>
        <taxon>Portunidae</taxon>
        <taxon>Portuninae</taxon>
        <taxon>Portunus</taxon>
    </lineage>
</organism>
<dbReference type="AlphaFoldDB" id="A0A5B7F9M0"/>
<proteinExistence type="predicted"/>
<evidence type="ECO:0000256" key="1">
    <source>
        <dbReference type="SAM" id="MobiDB-lite"/>
    </source>
</evidence>
<accession>A0A5B7F9M0</accession>
<evidence type="ECO:0000313" key="2">
    <source>
        <dbReference type="EMBL" id="MPC44320.1"/>
    </source>
</evidence>
<sequence length="63" mass="7355">MKNLRTSSTFKQVLPHYLHEEGSCQAFVIDVTGGEEKEDCEERQATWERRTHLSTEEDDGWRG</sequence>
<evidence type="ECO:0000313" key="3">
    <source>
        <dbReference type="Proteomes" id="UP000324222"/>
    </source>
</evidence>
<feature type="region of interest" description="Disordered" evidence="1">
    <location>
        <begin position="39"/>
        <end position="63"/>
    </location>
</feature>
<reference evidence="2 3" key="1">
    <citation type="submission" date="2019-05" db="EMBL/GenBank/DDBJ databases">
        <title>Another draft genome of Portunus trituberculatus and its Hox gene families provides insights of decapod evolution.</title>
        <authorList>
            <person name="Jeong J.-H."/>
            <person name="Song I."/>
            <person name="Kim S."/>
            <person name="Choi T."/>
            <person name="Kim D."/>
            <person name="Ryu S."/>
            <person name="Kim W."/>
        </authorList>
    </citation>
    <scope>NUCLEOTIDE SEQUENCE [LARGE SCALE GENOMIC DNA]</scope>
    <source>
        <tissue evidence="2">Muscle</tissue>
    </source>
</reference>
<protein>
    <submittedName>
        <fullName evidence="2">Uncharacterized protein</fullName>
    </submittedName>
</protein>
<gene>
    <name evidence="2" type="ORF">E2C01_037993</name>
</gene>
<dbReference type="Proteomes" id="UP000324222">
    <property type="component" value="Unassembled WGS sequence"/>
</dbReference>
<comment type="caution">
    <text evidence="2">The sequence shown here is derived from an EMBL/GenBank/DDBJ whole genome shotgun (WGS) entry which is preliminary data.</text>
</comment>
<name>A0A5B7F9M0_PORTR</name>
<feature type="compositionally biased region" description="Basic and acidic residues" evidence="1">
    <location>
        <begin position="40"/>
        <end position="63"/>
    </location>
</feature>
<dbReference type="EMBL" id="VSRR010006225">
    <property type="protein sequence ID" value="MPC44320.1"/>
    <property type="molecule type" value="Genomic_DNA"/>
</dbReference>